<comment type="subcellular location">
    <subcellularLocation>
        <location evidence="1">Membrane</location>
        <topology evidence="1">Single-pass type II membrane protein</topology>
    </subcellularLocation>
</comment>
<dbReference type="GO" id="GO:0005737">
    <property type="term" value="C:cytoplasm"/>
    <property type="evidence" value="ECO:0007669"/>
    <property type="project" value="TreeGrafter"/>
</dbReference>
<dbReference type="GO" id="GO:0006004">
    <property type="term" value="P:fucose metabolic process"/>
    <property type="evidence" value="ECO:0007669"/>
    <property type="project" value="UniProtKB-KW"/>
</dbReference>
<dbReference type="PANTHER" id="PTHR31741:SF3">
    <property type="entry name" value="O-FUCOSYLTRANSFERASE FAMILY PROTEIN"/>
    <property type="match status" value="1"/>
</dbReference>
<keyword evidence="10" id="KW-0325">Glycoprotein</keyword>
<evidence type="ECO:0000256" key="1">
    <source>
        <dbReference type="ARBA" id="ARBA00004606"/>
    </source>
</evidence>
<keyword evidence="5" id="KW-0808">Transferase</keyword>
<evidence type="ECO:0000256" key="8">
    <source>
        <dbReference type="ARBA" id="ARBA00022989"/>
    </source>
</evidence>
<proteinExistence type="inferred from homology"/>
<keyword evidence="11" id="KW-0294">Fucose metabolism</keyword>
<sequence>MEAVRDGETDHNAIQLQCKASPAFDESLAVNSINNVVTEDNALGWTLPSPQRKLPRRVYRSNGYLLLYCNGGLNQMRAGISDMVTIARHLNMTLVVPELDKRSFWADKSNFEDIFDVDHFIDSLRDEVKIIKNLPKKLIRDIDNKIVKVHSMPPVSWSNMAYYLKQILPLARKHKVVRFLKTDTRLANNGLPVELQKLRCRVNYDALKFNQQIEALGERLISILKKKTENFVALHLRYEMDMLAFSGCSHGCSEEEAEELTRKRYLVEWWKEKEIDPDERRLEGRCPLTPEETALILKALEFGRDTTIYIAAGTIYGGEKRMAALRDAYPNTVSTISMLLEKYCTILLGILFNFTVFLWNIS</sequence>
<dbReference type="InterPro" id="IPR024709">
    <property type="entry name" value="FucosylTrfase_pln"/>
</dbReference>
<dbReference type="Proteomes" id="UP000243459">
    <property type="component" value="Chromosome 5"/>
</dbReference>
<dbReference type="PANTHER" id="PTHR31741">
    <property type="entry name" value="OS02G0726500 PROTEIN-RELATED"/>
    <property type="match status" value="1"/>
</dbReference>
<protein>
    <recommendedName>
        <fullName evidence="13">O-fucosyltransferase family protein</fullName>
    </recommendedName>
</protein>
<comment type="pathway">
    <text evidence="2">Glycan metabolism.</text>
</comment>
<comment type="similarity">
    <text evidence="3">Belongs to the glycosyltransferase GT106 family.</text>
</comment>
<evidence type="ECO:0000256" key="6">
    <source>
        <dbReference type="ARBA" id="ARBA00022692"/>
    </source>
</evidence>
<evidence type="ECO:0000256" key="12">
    <source>
        <dbReference type="ARBA" id="ARBA00023277"/>
    </source>
</evidence>
<keyword evidence="6" id="KW-0812">Transmembrane</keyword>
<evidence type="ECO:0000256" key="11">
    <source>
        <dbReference type="ARBA" id="ARBA00023253"/>
    </source>
</evidence>
<keyword evidence="15" id="KW-1185">Reference proteome</keyword>
<dbReference type="EMBL" id="CM007385">
    <property type="protein sequence ID" value="ONK67992.1"/>
    <property type="molecule type" value="Genomic_DNA"/>
</dbReference>
<keyword evidence="7" id="KW-0735">Signal-anchor</keyword>
<reference evidence="15" key="1">
    <citation type="journal article" date="2017" name="Nat. Commun.">
        <title>The asparagus genome sheds light on the origin and evolution of a young Y chromosome.</title>
        <authorList>
            <person name="Harkess A."/>
            <person name="Zhou J."/>
            <person name="Xu C."/>
            <person name="Bowers J.E."/>
            <person name="Van der Hulst R."/>
            <person name="Ayyampalayam S."/>
            <person name="Mercati F."/>
            <person name="Riccardi P."/>
            <person name="McKain M.R."/>
            <person name="Kakrana A."/>
            <person name="Tang H."/>
            <person name="Ray J."/>
            <person name="Groenendijk J."/>
            <person name="Arikit S."/>
            <person name="Mathioni S.M."/>
            <person name="Nakano M."/>
            <person name="Shan H."/>
            <person name="Telgmann-Rauber A."/>
            <person name="Kanno A."/>
            <person name="Yue Z."/>
            <person name="Chen H."/>
            <person name="Li W."/>
            <person name="Chen Y."/>
            <person name="Xu X."/>
            <person name="Zhang Y."/>
            <person name="Luo S."/>
            <person name="Chen H."/>
            <person name="Gao J."/>
            <person name="Mao Z."/>
            <person name="Pires J.C."/>
            <person name="Luo M."/>
            <person name="Kudrna D."/>
            <person name="Wing R.A."/>
            <person name="Meyers B.C."/>
            <person name="Yi K."/>
            <person name="Kong H."/>
            <person name="Lavrijsen P."/>
            <person name="Sunseri F."/>
            <person name="Falavigna A."/>
            <person name="Ye Y."/>
            <person name="Leebens-Mack J.H."/>
            <person name="Chen G."/>
        </authorList>
    </citation>
    <scope>NUCLEOTIDE SEQUENCE [LARGE SCALE GENOMIC DNA]</scope>
    <source>
        <strain evidence="15">cv. DH0086</strain>
    </source>
</reference>
<name>A0A5P1EPP6_ASPOF</name>
<dbReference type="CDD" id="cd11299">
    <property type="entry name" value="O-FucT_plant"/>
    <property type="match status" value="1"/>
</dbReference>
<evidence type="ECO:0000313" key="15">
    <source>
        <dbReference type="Proteomes" id="UP000243459"/>
    </source>
</evidence>
<keyword evidence="8" id="KW-1133">Transmembrane helix</keyword>
<keyword evidence="12" id="KW-0119">Carbohydrate metabolism</keyword>
<organism evidence="14 15">
    <name type="scientific">Asparagus officinalis</name>
    <name type="common">Garden asparagus</name>
    <dbReference type="NCBI Taxonomy" id="4686"/>
    <lineage>
        <taxon>Eukaryota</taxon>
        <taxon>Viridiplantae</taxon>
        <taxon>Streptophyta</taxon>
        <taxon>Embryophyta</taxon>
        <taxon>Tracheophyta</taxon>
        <taxon>Spermatophyta</taxon>
        <taxon>Magnoliopsida</taxon>
        <taxon>Liliopsida</taxon>
        <taxon>Asparagales</taxon>
        <taxon>Asparagaceae</taxon>
        <taxon>Asparagoideae</taxon>
        <taxon>Asparagus</taxon>
    </lineage>
</organism>
<evidence type="ECO:0000256" key="7">
    <source>
        <dbReference type="ARBA" id="ARBA00022968"/>
    </source>
</evidence>
<dbReference type="InterPro" id="IPR019378">
    <property type="entry name" value="GDP-Fuc_O-FucTrfase"/>
</dbReference>
<dbReference type="GO" id="GO:0016757">
    <property type="term" value="F:glycosyltransferase activity"/>
    <property type="evidence" value="ECO:0007669"/>
    <property type="project" value="UniProtKB-KW"/>
</dbReference>
<keyword evidence="4" id="KW-0328">Glycosyltransferase</keyword>
<evidence type="ECO:0000256" key="13">
    <source>
        <dbReference type="ARBA" id="ARBA00030350"/>
    </source>
</evidence>
<evidence type="ECO:0000256" key="2">
    <source>
        <dbReference type="ARBA" id="ARBA00004881"/>
    </source>
</evidence>
<accession>A0A5P1EPP6</accession>
<evidence type="ECO:0000256" key="4">
    <source>
        <dbReference type="ARBA" id="ARBA00022676"/>
    </source>
</evidence>
<dbReference type="Pfam" id="PF10250">
    <property type="entry name" value="O-FucT"/>
    <property type="match status" value="1"/>
</dbReference>
<gene>
    <name evidence="14" type="ORF">A4U43_C05F6030</name>
</gene>
<keyword evidence="9" id="KW-0472">Membrane</keyword>
<evidence type="ECO:0000256" key="10">
    <source>
        <dbReference type="ARBA" id="ARBA00023180"/>
    </source>
</evidence>
<evidence type="ECO:0000256" key="3">
    <source>
        <dbReference type="ARBA" id="ARBA00007737"/>
    </source>
</evidence>
<dbReference type="AlphaFoldDB" id="A0A5P1EPP6"/>
<dbReference type="GO" id="GO:0016020">
    <property type="term" value="C:membrane"/>
    <property type="evidence" value="ECO:0007669"/>
    <property type="project" value="UniProtKB-SubCell"/>
</dbReference>
<dbReference type="Gramene" id="ONK67992">
    <property type="protein sequence ID" value="ONK67992"/>
    <property type="gene ID" value="A4U43_C05F6030"/>
</dbReference>
<evidence type="ECO:0000256" key="9">
    <source>
        <dbReference type="ARBA" id="ARBA00023136"/>
    </source>
</evidence>
<evidence type="ECO:0000256" key="5">
    <source>
        <dbReference type="ARBA" id="ARBA00022679"/>
    </source>
</evidence>
<evidence type="ECO:0000313" key="14">
    <source>
        <dbReference type="EMBL" id="ONK67992.1"/>
    </source>
</evidence>